<organism evidence="17 18">
    <name type="scientific">Alkalilimnicola ehrlichii</name>
    <dbReference type="NCBI Taxonomy" id="351052"/>
    <lineage>
        <taxon>Bacteria</taxon>
        <taxon>Pseudomonadati</taxon>
        <taxon>Pseudomonadota</taxon>
        <taxon>Gammaproteobacteria</taxon>
        <taxon>Chromatiales</taxon>
        <taxon>Ectothiorhodospiraceae</taxon>
        <taxon>Alkalilimnicola</taxon>
    </lineage>
</organism>
<feature type="binding site" description="covalent" evidence="13">
    <location>
        <position position="74"/>
    </location>
    <ligand>
        <name>heme c</name>
        <dbReference type="ChEBI" id="CHEBI:61717"/>
        <label>1</label>
    </ligand>
</feature>
<evidence type="ECO:0000256" key="7">
    <source>
        <dbReference type="ARBA" id="ARBA00022764"/>
    </source>
</evidence>
<evidence type="ECO:0000256" key="10">
    <source>
        <dbReference type="ARBA" id="ARBA00023004"/>
    </source>
</evidence>
<dbReference type="Gene3D" id="1.10.760.10">
    <property type="entry name" value="Cytochrome c-like domain"/>
    <property type="match status" value="2"/>
</dbReference>
<dbReference type="InterPro" id="IPR036909">
    <property type="entry name" value="Cyt_c-like_dom_sf"/>
</dbReference>
<dbReference type="Pfam" id="PF03150">
    <property type="entry name" value="CCP_MauG"/>
    <property type="match status" value="1"/>
</dbReference>
<dbReference type="InterPro" id="IPR004852">
    <property type="entry name" value="Di-haem_cyt_c_peroxidsae"/>
</dbReference>
<keyword evidence="10 14" id="KW-0408">Iron</keyword>
<dbReference type="InterPro" id="IPR026259">
    <property type="entry name" value="MauG/Cytc_peroxidase"/>
</dbReference>
<keyword evidence="9" id="KW-0560">Oxidoreductase</keyword>
<proteinExistence type="predicted"/>
<evidence type="ECO:0000256" key="1">
    <source>
        <dbReference type="ARBA" id="ARBA00004418"/>
    </source>
</evidence>
<accession>A0A3E0WKH7</accession>
<evidence type="ECO:0000256" key="3">
    <source>
        <dbReference type="ARBA" id="ARBA00022448"/>
    </source>
</evidence>
<dbReference type="PROSITE" id="PS51007">
    <property type="entry name" value="CYTC"/>
    <property type="match status" value="1"/>
</dbReference>
<feature type="binding site" description="axial binding residue" evidence="14">
    <location>
        <position position="223"/>
    </location>
    <ligand>
        <name>heme c</name>
        <dbReference type="ChEBI" id="CHEBI:61717"/>
        <label>2</label>
    </ligand>
    <ligandPart>
        <name>Fe</name>
        <dbReference type="ChEBI" id="CHEBI:18248"/>
    </ligandPart>
</feature>
<evidence type="ECO:0000256" key="14">
    <source>
        <dbReference type="PIRSR" id="PIRSR000294-2"/>
    </source>
</evidence>
<comment type="PTM">
    <text evidence="13">Binds 2 heme groups per subunit.</text>
</comment>
<feature type="binding site" description="covalent" evidence="13">
    <location>
        <position position="222"/>
    </location>
    <ligand>
        <name>heme c</name>
        <dbReference type="ChEBI" id="CHEBI:61717"/>
        <label>2</label>
    </ligand>
</feature>
<evidence type="ECO:0000313" key="17">
    <source>
        <dbReference type="EMBL" id="RFA32435.1"/>
    </source>
</evidence>
<dbReference type="PIRSF" id="PIRSF000294">
    <property type="entry name" value="Cytochrome-c_peroxidase"/>
    <property type="match status" value="1"/>
</dbReference>
<evidence type="ECO:0000256" key="5">
    <source>
        <dbReference type="ARBA" id="ARBA00022723"/>
    </source>
</evidence>
<dbReference type="GO" id="GO:0042597">
    <property type="term" value="C:periplasmic space"/>
    <property type="evidence" value="ECO:0007669"/>
    <property type="project" value="UniProtKB-SubCell"/>
</dbReference>
<evidence type="ECO:0000256" key="6">
    <source>
        <dbReference type="ARBA" id="ARBA00022729"/>
    </source>
</evidence>
<evidence type="ECO:0000256" key="8">
    <source>
        <dbReference type="ARBA" id="ARBA00022982"/>
    </source>
</evidence>
<evidence type="ECO:0000256" key="9">
    <source>
        <dbReference type="ARBA" id="ARBA00023002"/>
    </source>
</evidence>
<keyword evidence="18" id="KW-1185">Reference proteome</keyword>
<keyword evidence="3" id="KW-0813">Transport</keyword>
<sequence length="369" mass="41212">MHAVGAEDDLRALYSQAPEQWPQPHLDEGVEHRELGLLPPMPEPKTNPTTAEKVELGKKLFFDPRLSGSQQLACATCHDPQLGWGDGRSTAFGHDRQLGARNSQSIINSGYMTTLFWDGRAGSLEEQALEPIVNPIEMHNTLAGAEATLNAIPGYVELFRAAFGVEHIERTQIAQALAAFQRTIVSRKSRFDRFLDGEHALLSEEELLGLHLFRTRARCMNCHSGPLLSDGQFHNLGLHFYGRRLEDLGRYHVTGRPADVGRFRTPGLRDAMFTGPWMHNGRITDMTSLLRMYNHGMARRNPTADQADDPLFPVTSPLLQPLDLDEYDIAALKAFMHALSARPRPVRPPELPPSIDNAHLAIDRDSKQP</sequence>
<dbReference type="GO" id="GO:0004130">
    <property type="term" value="F:cytochrome-c peroxidase activity"/>
    <property type="evidence" value="ECO:0007669"/>
    <property type="project" value="TreeGrafter"/>
</dbReference>
<dbReference type="GO" id="GO:0020037">
    <property type="term" value="F:heme binding"/>
    <property type="evidence" value="ECO:0007669"/>
    <property type="project" value="InterPro"/>
</dbReference>
<keyword evidence="4 13" id="KW-0349">Heme</keyword>
<keyword evidence="8" id="KW-0249">Electron transport</keyword>
<dbReference type="GO" id="GO:0009055">
    <property type="term" value="F:electron transfer activity"/>
    <property type="evidence" value="ECO:0007669"/>
    <property type="project" value="InterPro"/>
</dbReference>
<evidence type="ECO:0000256" key="4">
    <source>
        <dbReference type="ARBA" id="ARBA00022617"/>
    </source>
</evidence>
<dbReference type="PANTHER" id="PTHR30600:SF10">
    <property type="entry name" value="BLL6722 PROTEIN"/>
    <property type="match status" value="1"/>
</dbReference>
<comment type="subcellular location">
    <subcellularLocation>
        <location evidence="1">Periplasm</location>
    </subcellularLocation>
</comment>
<dbReference type="EMBL" id="NFZW01000029">
    <property type="protein sequence ID" value="RFA32435.1"/>
    <property type="molecule type" value="Genomic_DNA"/>
</dbReference>
<feature type="binding site" description="covalent" evidence="13">
    <location>
        <position position="219"/>
    </location>
    <ligand>
        <name>heme c</name>
        <dbReference type="ChEBI" id="CHEBI:61717"/>
        <label>2</label>
    </ligand>
</feature>
<comment type="function">
    <text evidence="11">Involved in methylamine metabolism. Essential for the maturation of the beta subunit of MADH, presumably via a step in the biosynthesis of tryptophan tryptophylquinone (TTQ), the cofactor of MADH.</text>
</comment>
<gene>
    <name evidence="17" type="ORF">CAL65_19725</name>
</gene>
<dbReference type="GO" id="GO:0046872">
    <property type="term" value="F:metal ion binding"/>
    <property type="evidence" value="ECO:0007669"/>
    <property type="project" value="UniProtKB-KW"/>
</dbReference>
<dbReference type="SUPFAM" id="SSF46626">
    <property type="entry name" value="Cytochrome c"/>
    <property type="match status" value="2"/>
</dbReference>
<dbReference type="AlphaFoldDB" id="A0A3E0WKH7"/>
<dbReference type="InterPro" id="IPR051395">
    <property type="entry name" value="Cytochrome_c_Peroxidase/MauG"/>
</dbReference>
<comment type="pathway">
    <text evidence="2">One-carbon metabolism; methylamine degradation.</text>
</comment>
<comment type="caution">
    <text evidence="17">The sequence shown here is derived from an EMBL/GenBank/DDBJ whole genome shotgun (WGS) entry which is preliminary data.</text>
</comment>
<keyword evidence="7" id="KW-0574">Periplasm</keyword>
<dbReference type="PANTHER" id="PTHR30600">
    <property type="entry name" value="CYTOCHROME C PEROXIDASE-RELATED"/>
    <property type="match status" value="1"/>
</dbReference>
<evidence type="ECO:0000256" key="13">
    <source>
        <dbReference type="PIRSR" id="PIRSR000294-1"/>
    </source>
</evidence>
<feature type="binding site" description="axial binding residue" evidence="14">
    <location>
        <position position="78"/>
    </location>
    <ligand>
        <name>heme c</name>
        <dbReference type="ChEBI" id="CHEBI:61717"/>
        <label>1</label>
    </ligand>
    <ligandPart>
        <name>Fe</name>
        <dbReference type="ChEBI" id="CHEBI:18248"/>
    </ligandPart>
</feature>
<evidence type="ECO:0000256" key="12">
    <source>
        <dbReference type="ARBA" id="ARBA00073576"/>
    </source>
</evidence>
<keyword evidence="17" id="KW-0575">Peroxidase</keyword>
<evidence type="ECO:0000313" key="18">
    <source>
        <dbReference type="Proteomes" id="UP000256763"/>
    </source>
</evidence>
<feature type="domain" description="Cytochrome c" evidence="16">
    <location>
        <begin position="52"/>
        <end position="160"/>
    </location>
</feature>
<evidence type="ECO:0000256" key="11">
    <source>
        <dbReference type="ARBA" id="ARBA00058991"/>
    </source>
</evidence>
<dbReference type="InterPro" id="IPR009056">
    <property type="entry name" value="Cyt_c-like_dom"/>
</dbReference>
<evidence type="ECO:0000256" key="2">
    <source>
        <dbReference type="ARBA" id="ARBA00004856"/>
    </source>
</evidence>
<feature type="binding site" description="covalent" evidence="13">
    <location>
        <position position="77"/>
    </location>
    <ligand>
        <name>heme c</name>
        <dbReference type="ChEBI" id="CHEBI:61717"/>
        <label>1</label>
    </ligand>
</feature>
<feature type="binding site" description="axial binding residue" evidence="14">
    <location>
        <position position="94"/>
    </location>
    <ligand>
        <name>heme c</name>
        <dbReference type="ChEBI" id="CHEBI:61717"/>
        <label>1</label>
    </ligand>
    <ligandPart>
        <name>Fe</name>
        <dbReference type="ChEBI" id="CHEBI:18248"/>
    </ligandPart>
</feature>
<protein>
    <recommendedName>
        <fullName evidence="12">Methylamine utilization protein MauG</fullName>
    </recommendedName>
</protein>
<feature type="region of interest" description="Disordered" evidence="15">
    <location>
        <begin position="342"/>
        <end position="369"/>
    </location>
</feature>
<name>A0A3E0WKH7_9GAMM</name>
<keyword evidence="5 14" id="KW-0479">Metal-binding</keyword>
<evidence type="ECO:0000256" key="15">
    <source>
        <dbReference type="SAM" id="MobiDB-lite"/>
    </source>
</evidence>
<evidence type="ECO:0000259" key="16">
    <source>
        <dbReference type="PROSITE" id="PS51007"/>
    </source>
</evidence>
<keyword evidence="6" id="KW-0732">Signal</keyword>
<dbReference type="Proteomes" id="UP000256763">
    <property type="component" value="Unassembled WGS sequence"/>
</dbReference>
<comment type="cofactor">
    <cofactor evidence="13">
        <name>heme</name>
        <dbReference type="ChEBI" id="CHEBI:30413"/>
    </cofactor>
    <text evidence="13">Binds 2 heme groups.</text>
</comment>
<dbReference type="FunFam" id="1.10.760.10:FF:000019">
    <property type="entry name" value="Di-heme cytochrome C peroxidase"/>
    <property type="match status" value="1"/>
</dbReference>
<reference evidence="18" key="1">
    <citation type="submission" date="2017-05" db="EMBL/GenBank/DDBJ databases">
        <authorList>
            <person name="Sharma S."/>
            <person name="Sidhu C."/>
            <person name="Pinnaka A.K."/>
        </authorList>
    </citation>
    <scope>NUCLEOTIDE SEQUENCE [LARGE SCALE GENOMIC DNA]</scope>
    <source>
        <strain evidence="18">AK93</strain>
    </source>
</reference>